<proteinExistence type="predicted"/>
<keyword evidence="3" id="KW-1185">Reference proteome</keyword>
<organism evidence="2 3">
    <name type="scientific">Litoreibacter meonggei</name>
    <dbReference type="NCBI Taxonomy" id="1049199"/>
    <lineage>
        <taxon>Bacteria</taxon>
        <taxon>Pseudomonadati</taxon>
        <taxon>Pseudomonadota</taxon>
        <taxon>Alphaproteobacteria</taxon>
        <taxon>Rhodobacterales</taxon>
        <taxon>Roseobacteraceae</taxon>
        <taxon>Litoreibacter</taxon>
    </lineage>
</organism>
<accession>A0A497VS80</accession>
<name>A0A497VS80_9RHOB</name>
<gene>
    <name evidence="2" type="ORF">BCF46_2794</name>
</gene>
<keyword evidence="1" id="KW-0472">Membrane</keyword>
<evidence type="ECO:0000313" key="3">
    <source>
        <dbReference type="Proteomes" id="UP000269157"/>
    </source>
</evidence>
<keyword evidence="1" id="KW-0812">Transmembrane</keyword>
<keyword evidence="1" id="KW-1133">Transmembrane helix</keyword>
<reference evidence="2 3" key="1">
    <citation type="submission" date="2018-10" db="EMBL/GenBank/DDBJ databases">
        <title>Genomic Encyclopedia of Archaeal and Bacterial Type Strains, Phase II (KMG-II): from individual species to whole genera.</title>
        <authorList>
            <person name="Goeker M."/>
        </authorList>
    </citation>
    <scope>NUCLEOTIDE SEQUENCE [LARGE SCALE GENOMIC DNA]</scope>
    <source>
        <strain evidence="2 3">DSM 29466</strain>
    </source>
</reference>
<comment type="caution">
    <text evidence="2">The sequence shown here is derived from an EMBL/GenBank/DDBJ whole genome shotgun (WGS) entry which is preliminary data.</text>
</comment>
<sequence>MSWFKRNAVGIEAGAAIVTACVAVIALIGVKVQLDEADRIAAAASAREAYRSHLTLSVSHPDFATPVDACALMEGDTAGAYRAFVDHLLYSAEQMLEVSEGWEATFTDALMPHQAAICAAGQHLGETDAMATLLKQFRAANCPATPSC</sequence>
<evidence type="ECO:0000256" key="1">
    <source>
        <dbReference type="SAM" id="Phobius"/>
    </source>
</evidence>
<feature type="transmembrane region" description="Helical" evidence="1">
    <location>
        <begin position="9"/>
        <end position="30"/>
    </location>
</feature>
<protein>
    <submittedName>
        <fullName evidence="2">Uncharacterized protein</fullName>
    </submittedName>
</protein>
<dbReference type="RefSeq" id="WP_121025262.1">
    <property type="nucleotide sequence ID" value="NZ_RCCE01000004.1"/>
</dbReference>
<dbReference type="AlphaFoldDB" id="A0A497VS80"/>
<dbReference type="Proteomes" id="UP000269157">
    <property type="component" value="Unassembled WGS sequence"/>
</dbReference>
<dbReference type="OrthoDB" id="7853134at2"/>
<dbReference type="EMBL" id="RCCE01000004">
    <property type="protein sequence ID" value="RLJ41824.1"/>
    <property type="molecule type" value="Genomic_DNA"/>
</dbReference>
<evidence type="ECO:0000313" key="2">
    <source>
        <dbReference type="EMBL" id="RLJ41824.1"/>
    </source>
</evidence>